<proteinExistence type="predicted"/>
<name>A0ACB5TJD2_CANBO</name>
<sequence length="442" mass="50372">MPINSPEIKKIPITPKKAFNLNSNALLWAAVKHKAKSNTSSHINTNTNTITNPNTHIDDSYTHIDQQDPLDTTTNSNNLNNSTLTDNELTTFGTNGEIFLVFDKFVELWDWQQPVTRMSNNNNDTFMTSSGSLYLISSVLIDKPGKILLIQPLICDRLELNYKILIKLNESFYILDIINNRLTQLEFKSNSNSVTIKSGLDFFIISDHTGELNLFDIHTYKQIEFNSISKFLNNKTIFDIQGNLLVYNLSPTDPLIKYLKPSSSNKKKQSSNSSNSLPLTPIKLSRPNTMLQKIWKNLSTNTIDSIYKLSEISESKIKNYFYPNQQQQPQQQQQQQQSSNKKNLLTSENFKTLLSTIINTITGESNYISIIDLSTKSPLLIFSPPDGCSHVSLSPYDMLLSTTSTRGDSIFIWDYSNLSNKIILLEKYKRVIQFIKLIIKMI</sequence>
<protein>
    <submittedName>
        <fullName evidence="1">Unnamed protein product</fullName>
    </submittedName>
</protein>
<evidence type="ECO:0000313" key="2">
    <source>
        <dbReference type="Proteomes" id="UP001165101"/>
    </source>
</evidence>
<evidence type="ECO:0000313" key="1">
    <source>
        <dbReference type="EMBL" id="GME89887.1"/>
    </source>
</evidence>
<reference evidence="1" key="1">
    <citation type="submission" date="2023-04" db="EMBL/GenBank/DDBJ databases">
        <title>Candida boidinii NBRC 1967.</title>
        <authorList>
            <person name="Ichikawa N."/>
            <person name="Sato H."/>
            <person name="Tonouchi N."/>
        </authorList>
    </citation>
    <scope>NUCLEOTIDE SEQUENCE</scope>
    <source>
        <strain evidence="1">NBRC 1967</strain>
    </source>
</reference>
<keyword evidence="2" id="KW-1185">Reference proteome</keyword>
<dbReference type="Proteomes" id="UP001165101">
    <property type="component" value="Unassembled WGS sequence"/>
</dbReference>
<accession>A0ACB5TJD2</accession>
<organism evidence="1 2">
    <name type="scientific">Candida boidinii</name>
    <name type="common">Yeast</name>
    <dbReference type="NCBI Taxonomy" id="5477"/>
    <lineage>
        <taxon>Eukaryota</taxon>
        <taxon>Fungi</taxon>
        <taxon>Dikarya</taxon>
        <taxon>Ascomycota</taxon>
        <taxon>Saccharomycotina</taxon>
        <taxon>Pichiomycetes</taxon>
        <taxon>Pichiales</taxon>
        <taxon>Pichiaceae</taxon>
        <taxon>Ogataea</taxon>
        <taxon>Ogataea/Candida clade</taxon>
    </lineage>
</organism>
<comment type="caution">
    <text evidence="1">The sequence shown here is derived from an EMBL/GenBank/DDBJ whole genome shotgun (WGS) entry which is preliminary data.</text>
</comment>
<gene>
    <name evidence="1" type="ORF">Cboi01_000160300</name>
</gene>
<dbReference type="EMBL" id="BSXV01000621">
    <property type="protein sequence ID" value="GME89887.1"/>
    <property type="molecule type" value="Genomic_DNA"/>
</dbReference>